<dbReference type="EMBL" id="JNBS01001037">
    <property type="protein sequence ID" value="OQS03028.1"/>
    <property type="molecule type" value="Genomic_DNA"/>
</dbReference>
<name>A0A1V9ZYD8_9STRA</name>
<evidence type="ECO:0000313" key="1">
    <source>
        <dbReference type="EMBL" id="OQS03028.1"/>
    </source>
</evidence>
<dbReference type="OrthoDB" id="64071at2759"/>
<accession>A0A1V9ZYD8</accession>
<gene>
    <name evidence="1" type="ORF">THRCLA_04656</name>
</gene>
<proteinExistence type="predicted"/>
<comment type="caution">
    <text evidence="1">The sequence shown here is derived from an EMBL/GenBank/DDBJ whole genome shotgun (WGS) entry which is preliminary data.</text>
</comment>
<dbReference type="Proteomes" id="UP000243217">
    <property type="component" value="Unassembled WGS sequence"/>
</dbReference>
<dbReference type="AlphaFoldDB" id="A0A1V9ZYD8"/>
<evidence type="ECO:0000313" key="2">
    <source>
        <dbReference type="Proteomes" id="UP000243217"/>
    </source>
</evidence>
<reference evidence="1 2" key="1">
    <citation type="journal article" date="2014" name="Genome Biol. Evol.">
        <title>The secreted proteins of Achlya hypogyna and Thraustotheca clavata identify the ancestral oomycete secretome and reveal gene acquisitions by horizontal gene transfer.</title>
        <authorList>
            <person name="Misner I."/>
            <person name="Blouin N."/>
            <person name="Leonard G."/>
            <person name="Richards T.A."/>
            <person name="Lane C.E."/>
        </authorList>
    </citation>
    <scope>NUCLEOTIDE SEQUENCE [LARGE SCALE GENOMIC DNA]</scope>
    <source>
        <strain evidence="1 2">ATCC 34112</strain>
    </source>
</reference>
<organism evidence="1 2">
    <name type="scientific">Thraustotheca clavata</name>
    <dbReference type="NCBI Taxonomy" id="74557"/>
    <lineage>
        <taxon>Eukaryota</taxon>
        <taxon>Sar</taxon>
        <taxon>Stramenopiles</taxon>
        <taxon>Oomycota</taxon>
        <taxon>Saprolegniomycetes</taxon>
        <taxon>Saprolegniales</taxon>
        <taxon>Achlyaceae</taxon>
        <taxon>Thraustotheca</taxon>
    </lineage>
</organism>
<keyword evidence="2" id="KW-1185">Reference proteome</keyword>
<protein>
    <submittedName>
        <fullName evidence="1">Uncharacterized protein</fullName>
    </submittedName>
</protein>
<sequence length="244" mass="27038">MERGYLQQQAASLKFVDSRANSRTPGDDCRVEKAIATGSTKEFYDPEHPDADWGGFVPRTHKKRAFKDPVSVKDHLVHGQDAILPAITKEKPLGRKTFEHNINHFSVDPAAKGTPFHTGVHQTGPGGEHNCNNWKTSYEHQTAPTTSRDPHVPGKVRDLTQQPHKRHFEPLKPINRLPPLTQNQAKLPRGGSILVGIGQKLASSTALADQQVPLSHLPTSYSSQKTLDAENRHTVLLGYTGHRK</sequence>